<dbReference type="VEuPathDB" id="TriTrypDB:TvY486_0805710"/>
<dbReference type="EMBL" id="HE573024">
    <property type="protein sequence ID" value="CCC49964.1"/>
    <property type="molecule type" value="Genomic_DNA"/>
</dbReference>
<sequence>MLFLDVCVSIVMWPLSFLFMSAFPPPRIFTLSVAIQKTTTAATEQGQKRGRSGRKEEKKKKKKKESDKINKLIKMRLMGISGGDVGCGLSFSNAEGKRTGPLRWYIEGWLGRGRVVAWCSRQPKTFGEQSGSGEERNGYELSGTTPVLLRGQGDAWVCR</sequence>
<dbReference type="AlphaFoldDB" id="G0U1K7"/>
<keyword evidence="2" id="KW-0732">Signal</keyword>
<proteinExistence type="predicted"/>
<accession>G0U1K7</accession>
<evidence type="ECO:0000256" key="2">
    <source>
        <dbReference type="SAM" id="SignalP"/>
    </source>
</evidence>
<evidence type="ECO:0000313" key="3">
    <source>
        <dbReference type="EMBL" id="CCC49964.1"/>
    </source>
</evidence>
<evidence type="ECO:0000256" key="1">
    <source>
        <dbReference type="SAM" id="MobiDB-lite"/>
    </source>
</evidence>
<protein>
    <submittedName>
        <fullName evidence="3">Uncharacterized protein</fullName>
    </submittedName>
</protein>
<feature type="compositionally biased region" description="Basic residues" evidence="1">
    <location>
        <begin position="48"/>
        <end position="63"/>
    </location>
</feature>
<feature type="region of interest" description="Disordered" evidence="1">
    <location>
        <begin position="40"/>
        <end position="67"/>
    </location>
</feature>
<reference evidence="3" key="1">
    <citation type="journal article" date="2012" name="Proc. Natl. Acad. Sci. U.S.A.">
        <title>Antigenic diversity is generated by distinct evolutionary mechanisms in African trypanosome species.</title>
        <authorList>
            <person name="Jackson A.P."/>
            <person name="Berry A."/>
            <person name="Aslett M."/>
            <person name="Allison H.C."/>
            <person name="Burton P."/>
            <person name="Vavrova-Anderson J."/>
            <person name="Brown R."/>
            <person name="Browne H."/>
            <person name="Corton N."/>
            <person name="Hauser H."/>
            <person name="Gamble J."/>
            <person name="Gilderthorp R."/>
            <person name="Marcello L."/>
            <person name="McQuillan J."/>
            <person name="Otto T.D."/>
            <person name="Quail M.A."/>
            <person name="Sanders M.J."/>
            <person name="van Tonder A."/>
            <person name="Ginger M.L."/>
            <person name="Field M.C."/>
            <person name="Barry J.D."/>
            <person name="Hertz-Fowler C."/>
            <person name="Berriman M."/>
        </authorList>
    </citation>
    <scope>NUCLEOTIDE SEQUENCE</scope>
    <source>
        <strain evidence="3">Y486</strain>
    </source>
</reference>
<gene>
    <name evidence="3" type="ORF">TVY486_0805710</name>
</gene>
<name>G0U1K7_TRYVY</name>
<feature type="signal peptide" evidence="2">
    <location>
        <begin position="1"/>
        <end position="22"/>
    </location>
</feature>
<feature type="chain" id="PRO_5003409816" evidence="2">
    <location>
        <begin position="23"/>
        <end position="159"/>
    </location>
</feature>
<organism evidence="3">
    <name type="scientific">Trypanosoma vivax (strain Y486)</name>
    <dbReference type="NCBI Taxonomy" id="1055687"/>
    <lineage>
        <taxon>Eukaryota</taxon>
        <taxon>Discoba</taxon>
        <taxon>Euglenozoa</taxon>
        <taxon>Kinetoplastea</taxon>
        <taxon>Metakinetoplastina</taxon>
        <taxon>Trypanosomatida</taxon>
        <taxon>Trypanosomatidae</taxon>
        <taxon>Trypanosoma</taxon>
        <taxon>Duttonella</taxon>
    </lineage>
</organism>